<dbReference type="PANTHER" id="PTHR38612">
    <property type="entry name" value="PROTEIN DCT-5-RELATED"/>
    <property type="match status" value="1"/>
</dbReference>
<dbReference type="Proteomes" id="UP000095283">
    <property type="component" value="Unplaced"/>
</dbReference>
<dbReference type="InterPro" id="IPR035161">
    <property type="entry name" value="DUF5332"/>
</dbReference>
<reference evidence="3" key="1">
    <citation type="submission" date="2016-11" db="UniProtKB">
        <authorList>
            <consortium name="WormBaseParasite"/>
        </authorList>
    </citation>
    <scope>IDENTIFICATION</scope>
</reference>
<proteinExistence type="predicted"/>
<protein>
    <submittedName>
        <fullName evidence="3">RRP15-like protein</fullName>
    </submittedName>
</protein>
<accession>A0A1I7XM30</accession>
<dbReference type="InterPro" id="IPR012459">
    <property type="entry name" value="Rrp15"/>
</dbReference>
<feature type="compositionally biased region" description="Basic and acidic residues" evidence="1">
    <location>
        <begin position="1"/>
        <end position="10"/>
    </location>
</feature>
<evidence type="ECO:0000256" key="1">
    <source>
        <dbReference type="SAM" id="MobiDB-lite"/>
    </source>
</evidence>
<feature type="compositionally biased region" description="Acidic residues" evidence="1">
    <location>
        <begin position="11"/>
        <end position="20"/>
    </location>
</feature>
<dbReference type="PANTHER" id="PTHR38612:SF1">
    <property type="entry name" value="PROTEIN CBG06620"/>
    <property type="match status" value="1"/>
</dbReference>
<name>A0A1I7XM30_HETBA</name>
<feature type="region of interest" description="Disordered" evidence="1">
    <location>
        <begin position="1"/>
        <end position="37"/>
    </location>
</feature>
<dbReference type="Pfam" id="PF17266">
    <property type="entry name" value="DUF5332"/>
    <property type="match status" value="1"/>
</dbReference>
<keyword evidence="2" id="KW-1185">Reference proteome</keyword>
<evidence type="ECO:0000313" key="3">
    <source>
        <dbReference type="WBParaSite" id="Hba_18786"/>
    </source>
</evidence>
<organism evidence="2 3">
    <name type="scientific">Heterorhabditis bacteriophora</name>
    <name type="common">Entomopathogenic nematode worm</name>
    <dbReference type="NCBI Taxonomy" id="37862"/>
    <lineage>
        <taxon>Eukaryota</taxon>
        <taxon>Metazoa</taxon>
        <taxon>Ecdysozoa</taxon>
        <taxon>Nematoda</taxon>
        <taxon>Chromadorea</taxon>
        <taxon>Rhabditida</taxon>
        <taxon>Rhabditina</taxon>
        <taxon>Rhabditomorpha</taxon>
        <taxon>Strongyloidea</taxon>
        <taxon>Heterorhabditidae</taxon>
        <taxon>Heterorhabditis</taxon>
    </lineage>
</organism>
<dbReference type="GO" id="GO:0006364">
    <property type="term" value="P:rRNA processing"/>
    <property type="evidence" value="ECO:0007669"/>
    <property type="project" value="InterPro"/>
</dbReference>
<dbReference type="AlphaFoldDB" id="A0A1I7XM30"/>
<dbReference type="WBParaSite" id="Hba_18786">
    <property type="protein sequence ID" value="Hba_18786"/>
    <property type="gene ID" value="Hba_18786"/>
</dbReference>
<dbReference type="Pfam" id="PF07890">
    <property type="entry name" value="Rrp15p"/>
    <property type="match status" value="1"/>
</dbReference>
<evidence type="ECO:0000313" key="2">
    <source>
        <dbReference type="Proteomes" id="UP000095283"/>
    </source>
</evidence>
<sequence length="323" mass="36153">MVVKTQRDVLEINEDSDDGSGELSSAGSECYGSDDAVEKKADSEIAETVSFPNVKKEKRIKERKRIKKLTKREATARSKAHHDKLLMGLVKPDVTTDKEKERILRRIATKGVVQLFNAIADRQKVLAEELSKKMSAKDRKEAMDKLKGSSFEFWTDMSAKLPWLVDRISGKEISIQMYNDIDMATDYGCIFTSGCPQECTHCPLCQNSKMQVVEILGGSKISDSTDCHDLINCATACVSSSAANITMINHCLRHACAFHCFDGSCPKCSAFVTRVFNQMCVSGEFRERVKGFQGQCYEMFRAIVHAKFRSEFDRIGQEPAIGK</sequence>